<feature type="domain" description="EthD" evidence="1">
    <location>
        <begin position="18"/>
        <end position="88"/>
    </location>
</feature>
<evidence type="ECO:0000313" key="2">
    <source>
        <dbReference type="EMBL" id="SDI46285.1"/>
    </source>
</evidence>
<proteinExistence type="predicted"/>
<accession>A0A1G8KS36</accession>
<dbReference type="PANTHER" id="PTHR40260">
    <property type="entry name" value="BLR8190 PROTEIN"/>
    <property type="match status" value="1"/>
</dbReference>
<dbReference type="InterPro" id="IPR009799">
    <property type="entry name" value="EthD_dom"/>
</dbReference>
<sequence>MATLIVSYPVSEGATFDRDYYLSRHIPLAQSAWGQFGLQAAEVLFPAAGQQPLAAMVIMRFADQANIDDALASPGTAEVVADVTNFTNLAPVIFRAND</sequence>
<dbReference type="InterPro" id="IPR011008">
    <property type="entry name" value="Dimeric_a/b-barrel"/>
</dbReference>
<evidence type="ECO:0000259" key="1">
    <source>
        <dbReference type="Pfam" id="PF07110"/>
    </source>
</evidence>
<dbReference type="Pfam" id="PF07110">
    <property type="entry name" value="EthD"/>
    <property type="match status" value="1"/>
</dbReference>
<dbReference type="SUPFAM" id="SSF54909">
    <property type="entry name" value="Dimeric alpha+beta barrel"/>
    <property type="match status" value="1"/>
</dbReference>
<organism evidence="2 3">
    <name type="scientific">Pseudomonas panipatensis</name>
    <dbReference type="NCBI Taxonomy" id="428992"/>
    <lineage>
        <taxon>Bacteria</taxon>
        <taxon>Pseudomonadati</taxon>
        <taxon>Pseudomonadota</taxon>
        <taxon>Gammaproteobacteria</taxon>
        <taxon>Pseudomonadales</taxon>
        <taxon>Pseudomonadaceae</taxon>
        <taxon>Pseudomonas</taxon>
    </lineage>
</organism>
<dbReference type="Proteomes" id="UP000199636">
    <property type="component" value="Unassembled WGS sequence"/>
</dbReference>
<dbReference type="GO" id="GO:0016491">
    <property type="term" value="F:oxidoreductase activity"/>
    <property type="evidence" value="ECO:0007669"/>
    <property type="project" value="InterPro"/>
</dbReference>
<evidence type="ECO:0000313" key="3">
    <source>
        <dbReference type="Proteomes" id="UP000199636"/>
    </source>
</evidence>
<dbReference type="NCBIfam" id="TIGR02118">
    <property type="entry name" value="EthD family reductase"/>
    <property type="match status" value="1"/>
</dbReference>
<dbReference type="Gene3D" id="3.30.70.100">
    <property type="match status" value="1"/>
</dbReference>
<dbReference type="EMBL" id="FNDS01000009">
    <property type="protein sequence ID" value="SDI46285.1"/>
    <property type="molecule type" value="Genomic_DNA"/>
</dbReference>
<dbReference type="AlphaFoldDB" id="A0A1G8KS36"/>
<gene>
    <name evidence="2" type="ORF">SAMN05216272_109221</name>
</gene>
<dbReference type="STRING" id="428992.SAMN05216272_109221"/>
<name>A0A1G8KS36_9PSED</name>
<dbReference type="OrthoDB" id="5343971at2"/>
<protein>
    <recommendedName>
        <fullName evidence="1">EthD domain-containing protein</fullName>
    </recommendedName>
</protein>
<dbReference type="RefSeq" id="WP_090265985.1">
    <property type="nucleotide sequence ID" value="NZ_FNDS01000009.1"/>
</dbReference>
<keyword evidence="3" id="KW-1185">Reference proteome</keyword>
<reference evidence="3" key="1">
    <citation type="submission" date="2016-10" db="EMBL/GenBank/DDBJ databases">
        <authorList>
            <person name="Varghese N."/>
            <person name="Submissions S."/>
        </authorList>
    </citation>
    <scope>NUCLEOTIDE SEQUENCE [LARGE SCALE GENOMIC DNA]</scope>
    <source>
        <strain evidence="3">CCM 7469</strain>
    </source>
</reference>
<dbReference type="PANTHER" id="PTHR40260:SF2">
    <property type="entry name" value="BLR8190 PROTEIN"/>
    <property type="match status" value="1"/>
</dbReference>